<dbReference type="GeneTree" id="ENSGT00940000162691"/>
<evidence type="ECO:0000259" key="18">
    <source>
        <dbReference type="Pfam" id="PF22849"/>
    </source>
</evidence>
<dbReference type="EMBL" id="AAGW02026568">
    <property type="status" value="NOT_ANNOTATED_CDS"/>
    <property type="molecule type" value="Genomic_DNA"/>
</dbReference>
<protein>
    <submittedName>
        <fullName evidence="20">Catsper channel auxiliary subunit epsilon</fullName>
    </submittedName>
</protein>
<keyword evidence="8 13" id="KW-0472">Membrane</keyword>
<proteinExistence type="inferred from homology"/>
<feature type="chain" id="PRO_5023811295" evidence="14">
    <location>
        <begin position="20"/>
        <end position="950"/>
    </location>
</feature>
<dbReference type="InParanoid" id="G1T3J7"/>
<dbReference type="eggNOG" id="ENOG502R8SD">
    <property type="taxonomic scope" value="Eukaryota"/>
</dbReference>
<dbReference type="EMBL" id="AAGW02026565">
    <property type="status" value="NOT_ANNOTATED_CDS"/>
    <property type="molecule type" value="Genomic_DNA"/>
</dbReference>
<feature type="domain" description="CATSPERE beta-propeller" evidence="17">
    <location>
        <begin position="229"/>
        <end position="576"/>
    </location>
</feature>
<dbReference type="OrthoDB" id="5968869at2759"/>
<gene>
    <name evidence="20" type="primary">CATSPERE</name>
</gene>
<evidence type="ECO:0000256" key="12">
    <source>
        <dbReference type="ARBA" id="ARBA00037793"/>
    </source>
</evidence>
<dbReference type="Ensembl" id="ENSOCUT00000012542.4">
    <property type="protein sequence ID" value="ENSOCUP00000010799.4"/>
    <property type="gene ID" value="ENSOCUG00000012540.4"/>
</dbReference>
<evidence type="ECO:0000256" key="6">
    <source>
        <dbReference type="ARBA" id="ARBA00022989"/>
    </source>
</evidence>
<accession>G1T3J7</accession>
<dbReference type="EMBL" id="AAGW02026564">
    <property type="status" value="NOT_ANNOTATED_CDS"/>
    <property type="molecule type" value="Genomic_DNA"/>
</dbReference>
<dbReference type="Pfam" id="PF22849">
    <property type="entry name" value="CATSPERE_Ig-like"/>
    <property type="match status" value="1"/>
</dbReference>
<feature type="domain" description="CATSPERE first N-terminal" evidence="15">
    <location>
        <begin position="8"/>
        <end position="95"/>
    </location>
</feature>
<dbReference type="PANTHER" id="PTHR33722">
    <property type="entry name" value="CATION CHANNEL SPERM-ASSOCIATED PROTEIN SUBUNIT DELTA-RELATED"/>
    <property type="match status" value="1"/>
</dbReference>
<evidence type="ECO:0000259" key="15">
    <source>
        <dbReference type="Pfam" id="PF22841"/>
    </source>
</evidence>
<dbReference type="STRING" id="9986.ENSOCUP00000010799"/>
<keyword evidence="21" id="KW-1185">Reference proteome</keyword>
<keyword evidence="2" id="KW-1003">Cell membrane</keyword>
<evidence type="ECO:0000259" key="19">
    <source>
        <dbReference type="Pfam" id="PF22850"/>
    </source>
</evidence>
<keyword evidence="4 14" id="KW-0732">Signal</keyword>
<keyword evidence="7" id="KW-0969">Cilium</keyword>
<dbReference type="Pfam" id="PF22844">
    <property type="entry name" value="Beta-prop_CATSPERE"/>
    <property type="match status" value="1"/>
</dbReference>
<reference evidence="20 21" key="1">
    <citation type="journal article" date="2011" name="Nature">
        <title>A high-resolution map of human evolutionary constraint using 29 mammals.</title>
        <authorList>
            <person name="Lindblad-Toh K."/>
            <person name="Garber M."/>
            <person name="Zuk O."/>
            <person name="Lin M.F."/>
            <person name="Parker B.J."/>
            <person name="Washietl S."/>
            <person name="Kheradpour P."/>
            <person name="Ernst J."/>
            <person name="Jordan G."/>
            <person name="Mauceli E."/>
            <person name="Ward L.D."/>
            <person name="Lowe C.B."/>
            <person name="Holloway A.K."/>
            <person name="Clamp M."/>
            <person name="Gnerre S."/>
            <person name="Alfoldi J."/>
            <person name="Beal K."/>
            <person name="Chang J."/>
            <person name="Clawson H."/>
            <person name="Cuff J."/>
            <person name="Di Palma F."/>
            <person name="Fitzgerald S."/>
            <person name="Flicek P."/>
            <person name="Guttman M."/>
            <person name="Hubisz M.J."/>
            <person name="Jaffe D.B."/>
            <person name="Jungreis I."/>
            <person name="Kent W.J."/>
            <person name="Kostka D."/>
            <person name="Lara M."/>
            <person name="Martins A.L."/>
            <person name="Massingham T."/>
            <person name="Moltke I."/>
            <person name="Raney B.J."/>
            <person name="Rasmussen M.D."/>
            <person name="Robinson J."/>
            <person name="Stark A."/>
            <person name="Vilella A.J."/>
            <person name="Wen J."/>
            <person name="Xie X."/>
            <person name="Zody M.C."/>
            <person name="Baldwin J."/>
            <person name="Bloom T."/>
            <person name="Chin C.W."/>
            <person name="Heiman D."/>
            <person name="Nicol R."/>
            <person name="Nusbaum C."/>
            <person name="Young S."/>
            <person name="Wilkinson J."/>
            <person name="Worley K.C."/>
            <person name="Kovar C.L."/>
            <person name="Muzny D.M."/>
            <person name="Gibbs R.A."/>
            <person name="Cree A."/>
            <person name="Dihn H.H."/>
            <person name="Fowler G."/>
            <person name="Jhangiani S."/>
            <person name="Joshi V."/>
            <person name="Lee S."/>
            <person name="Lewis L.R."/>
            <person name="Nazareth L.V."/>
            <person name="Okwuonu G."/>
            <person name="Santibanez J."/>
            <person name="Warren W.C."/>
            <person name="Mardis E.R."/>
            <person name="Weinstock G.M."/>
            <person name="Wilson R.K."/>
            <person name="Delehaunty K."/>
            <person name="Dooling D."/>
            <person name="Fronik C."/>
            <person name="Fulton L."/>
            <person name="Fulton B."/>
            <person name="Graves T."/>
            <person name="Minx P."/>
            <person name="Sodergren E."/>
            <person name="Birney E."/>
            <person name="Margulies E.H."/>
            <person name="Herrero J."/>
            <person name="Green E.D."/>
            <person name="Haussler D."/>
            <person name="Siepel A."/>
            <person name="Goldman N."/>
            <person name="Pollard K.S."/>
            <person name="Pedersen J.S."/>
            <person name="Lander E.S."/>
            <person name="Kellis M."/>
        </authorList>
    </citation>
    <scope>NUCLEOTIDE SEQUENCE [LARGE SCALE GENOMIC DNA]</scope>
    <source>
        <strain evidence="20 21">Thorbecke inbred</strain>
    </source>
</reference>
<comment type="similarity">
    <text evidence="1">Belongs to the CATSPERD family.</text>
</comment>
<feature type="domain" description="CATSPERE Ig-like" evidence="18">
    <location>
        <begin position="586"/>
        <end position="696"/>
    </location>
</feature>
<feature type="domain" description="CATSPERE second N-terminal" evidence="16">
    <location>
        <begin position="101"/>
        <end position="186"/>
    </location>
</feature>
<keyword evidence="11" id="KW-0966">Cell projection</keyword>
<evidence type="ECO:0000256" key="2">
    <source>
        <dbReference type="ARBA" id="ARBA00022475"/>
    </source>
</evidence>
<comment type="subcellular location">
    <subcellularLocation>
        <location evidence="12">Cell projection</location>
        <location evidence="12">Cilium</location>
        <location evidence="12">Flagellum membrane</location>
        <topology evidence="12">Single-pass type I membrane protein</topology>
    </subcellularLocation>
</comment>
<evidence type="ECO:0000259" key="16">
    <source>
        <dbReference type="Pfam" id="PF22843"/>
    </source>
</evidence>
<evidence type="ECO:0000256" key="14">
    <source>
        <dbReference type="SAM" id="SignalP"/>
    </source>
</evidence>
<dbReference type="InterPro" id="IPR053814">
    <property type="entry name" value="CATSPERD/E_C"/>
</dbReference>
<dbReference type="EMBL" id="AAGW02026566">
    <property type="status" value="NOT_ANNOTATED_CDS"/>
    <property type="molecule type" value="Genomic_DNA"/>
</dbReference>
<evidence type="ECO:0000313" key="21">
    <source>
        <dbReference type="Proteomes" id="UP000001811"/>
    </source>
</evidence>
<dbReference type="GO" id="GO:0097228">
    <property type="term" value="C:sperm principal piece"/>
    <property type="evidence" value="ECO:0007669"/>
    <property type="project" value="Ensembl"/>
</dbReference>
<dbReference type="EMBL" id="AAGW02026563">
    <property type="status" value="NOT_ANNOTATED_CDS"/>
    <property type="molecule type" value="Genomic_DNA"/>
</dbReference>
<dbReference type="AlphaFoldDB" id="G1T3J7"/>
<evidence type="ECO:0000256" key="1">
    <source>
        <dbReference type="ARBA" id="ARBA00010246"/>
    </source>
</evidence>
<dbReference type="GO" id="GO:0030317">
    <property type="term" value="P:flagellated sperm motility"/>
    <property type="evidence" value="ECO:0007669"/>
    <property type="project" value="TreeGrafter"/>
</dbReference>
<dbReference type="InterPro" id="IPR053818">
    <property type="entry name" value="CATSPERE_NTD1"/>
</dbReference>
<dbReference type="GO" id="GO:0048240">
    <property type="term" value="P:sperm capacitation"/>
    <property type="evidence" value="ECO:0007669"/>
    <property type="project" value="TreeGrafter"/>
</dbReference>
<keyword evidence="10" id="KW-0325">Glycoprotein</keyword>
<evidence type="ECO:0000256" key="11">
    <source>
        <dbReference type="ARBA" id="ARBA00023273"/>
    </source>
</evidence>
<reference evidence="20" key="2">
    <citation type="submission" date="2025-08" db="UniProtKB">
        <authorList>
            <consortium name="Ensembl"/>
        </authorList>
    </citation>
    <scope>IDENTIFICATION</scope>
    <source>
        <strain evidence="20">Thorbecke</strain>
    </source>
</reference>
<evidence type="ECO:0000256" key="13">
    <source>
        <dbReference type="SAM" id="Phobius"/>
    </source>
</evidence>
<name>G1T3J7_RABIT</name>
<dbReference type="Proteomes" id="UP000001811">
    <property type="component" value="Chromosome 16"/>
</dbReference>
<evidence type="ECO:0000256" key="8">
    <source>
        <dbReference type="ARBA" id="ARBA00023136"/>
    </source>
</evidence>
<feature type="domain" description="CATSPERD/E C-terminal" evidence="19">
    <location>
        <begin position="725"/>
        <end position="922"/>
    </location>
</feature>
<evidence type="ECO:0000256" key="9">
    <source>
        <dbReference type="ARBA" id="ARBA00023157"/>
    </source>
</evidence>
<dbReference type="Pfam" id="PF22841">
    <property type="entry name" value="CATSPERE_NTD1"/>
    <property type="match status" value="1"/>
</dbReference>
<dbReference type="Pfam" id="PF22850">
    <property type="entry name" value="CATSPERD-E_C"/>
    <property type="match status" value="1"/>
</dbReference>
<dbReference type="InterPro" id="IPR053817">
    <property type="entry name" value="CATSPERE_NTD2"/>
</dbReference>
<dbReference type="PANTHER" id="PTHR33722:SF3">
    <property type="entry name" value="CATION CHANNEL SPERM-ASSOCIATED AUXILIARY SUBUNIT EPSILON"/>
    <property type="match status" value="1"/>
</dbReference>
<reference evidence="20" key="3">
    <citation type="submission" date="2025-09" db="UniProtKB">
        <authorList>
            <consortium name="Ensembl"/>
        </authorList>
    </citation>
    <scope>IDENTIFICATION</scope>
    <source>
        <strain evidence="20">Thorbecke</strain>
    </source>
</reference>
<dbReference type="HOGENOM" id="CLU_014273_0_0_1"/>
<keyword evidence="6 13" id="KW-1133">Transmembrane helix</keyword>
<evidence type="ECO:0000256" key="3">
    <source>
        <dbReference type="ARBA" id="ARBA00022692"/>
    </source>
</evidence>
<organism evidence="20 21">
    <name type="scientific">Oryctolagus cuniculus</name>
    <name type="common">Rabbit</name>
    <dbReference type="NCBI Taxonomy" id="9986"/>
    <lineage>
        <taxon>Eukaryota</taxon>
        <taxon>Metazoa</taxon>
        <taxon>Chordata</taxon>
        <taxon>Craniata</taxon>
        <taxon>Vertebrata</taxon>
        <taxon>Euteleostomi</taxon>
        <taxon>Mammalia</taxon>
        <taxon>Eutheria</taxon>
        <taxon>Euarchontoglires</taxon>
        <taxon>Glires</taxon>
        <taxon>Lagomorpha</taxon>
        <taxon>Leporidae</taxon>
        <taxon>Oryctolagus</taxon>
    </lineage>
</organism>
<feature type="signal peptide" evidence="14">
    <location>
        <begin position="1"/>
        <end position="19"/>
    </location>
</feature>
<dbReference type="EMBL" id="AAGW02026562">
    <property type="status" value="NOT_ANNOTATED_CDS"/>
    <property type="molecule type" value="Genomic_DNA"/>
</dbReference>
<dbReference type="Pfam" id="PF22843">
    <property type="entry name" value="CATSPERE_NTD2"/>
    <property type="match status" value="1"/>
</dbReference>
<evidence type="ECO:0000259" key="17">
    <source>
        <dbReference type="Pfam" id="PF22844"/>
    </source>
</evidence>
<dbReference type="Bgee" id="ENSOCUG00000012540">
    <property type="expression patterns" value="Expressed in testis"/>
</dbReference>
<dbReference type="EMBL" id="AAGW02026567">
    <property type="status" value="NOT_ANNOTATED_CDS"/>
    <property type="molecule type" value="Genomic_DNA"/>
</dbReference>
<dbReference type="KEGG" id="ocu:100351939"/>
<keyword evidence="5" id="KW-0282">Flagellum</keyword>
<dbReference type="InterPro" id="IPR053816">
    <property type="entry name" value="CATSPERE_beta-prop"/>
</dbReference>
<dbReference type="GO" id="GO:0036128">
    <property type="term" value="C:CatSper complex"/>
    <property type="evidence" value="ECO:0007669"/>
    <property type="project" value="InterPro"/>
</dbReference>
<evidence type="ECO:0000256" key="10">
    <source>
        <dbReference type="ARBA" id="ARBA00023180"/>
    </source>
</evidence>
<dbReference type="PaxDb" id="9986-ENSOCUP00000010799"/>
<sequence length="950" mass="109631">MATPGVAVLLSWLSCCGWALWRYSSNSPNYLIFSTRSTINLEYEGTAFSEWSVPESCSIQDKRSPRTELRCSSPGFQAIKPVVTGPEEEERNLYVGDSYTCFLWYFRVRNLFHNLTQIISIWIYDPENADPEELLWKAKEPSLHSIVLSKQLAIMGQKPTIHTILQRKAYFPYEDQRKGIWHILVPMTSDDVIKEIKGNQVIFQDCFVADMLFLLTFPLATISENPGSLPISSPAGSQLMSSWMACVPSYVVVVTDKETFQTNDSFRTWTKIRVPPNSLSDSERQNVTGVSLLRDGIYFLINGILYLKNHHSFRKLGRKQNLPSGIIGIKSRKWCWVKYMFKNKGRRSRMVVWTENEIYLGYSSFKYFQVGTINELKSLLHVSPAATLRIHNIEYSAHPVELAVFLSYCITCTVTNKICMVIYNEDLRQWVFQDFALDIPVDSFLVPHFLFSSLPELVLRDRHTIYYCYQNFTVTGIVQTTAGHGNLSLLSDNSIIHDIFTDYYGNILVKMENNIIFFFKINTRDAVKLHVWLSDTTKTLFMLGTSGEIYLLNAFNNGTIQALEYPLNLEIQSIAFKTEDTCPYLAFHNNIFRRFYILDKRDILRLWAQIVYPENIGLYIILETYGPQILEIKEHLHYEIALGYSIKTMALVFSQSINYEAVDDYFKLQNDNTGSVLVNLRPSEYSKMCPASHWVFQISVGCDITKSMIVKGSSKNSCIPYDFSYVIDKSYLRGQPSKNLEVKYNWDVYGCPVRLHVSEKFQPVLQLFNDSGHMEDIPVNFLVWEIHGRDDYSFNNTMKQSGCLNEAQTWKSMTELNKHLPLEAAWGPENYKHCFSYAHGKPGDLNQPYEIINSSNGNHLIWPLDHSGMYVFRVKILDPNYSFCNLTAFFSIETYGVTSRPSGYLVASVLFILMLLFCSILVLSYFRFMTIYRQCIYEPLNKHQGKPKQK</sequence>
<keyword evidence="3 13" id="KW-0812">Transmembrane</keyword>
<evidence type="ECO:0000256" key="7">
    <source>
        <dbReference type="ARBA" id="ARBA00023069"/>
    </source>
</evidence>
<keyword evidence="9" id="KW-1015">Disulfide bond</keyword>
<dbReference type="FunCoup" id="G1T3J7">
    <property type="interactions" value="8"/>
</dbReference>
<feature type="transmembrane region" description="Helical" evidence="13">
    <location>
        <begin position="904"/>
        <end position="926"/>
    </location>
</feature>
<evidence type="ECO:0000313" key="20">
    <source>
        <dbReference type="Ensembl" id="ENSOCUP00000010799.4"/>
    </source>
</evidence>
<evidence type="ECO:0000256" key="4">
    <source>
        <dbReference type="ARBA" id="ARBA00022729"/>
    </source>
</evidence>
<dbReference type="InterPro" id="IPR028751">
    <property type="entry name" value="CATSPERD/E"/>
</dbReference>
<dbReference type="InterPro" id="IPR053815">
    <property type="entry name" value="CATSPERE_Ig-like"/>
</dbReference>
<evidence type="ECO:0000256" key="5">
    <source>
        <dbReference type="ARBA" id="ARBA00022846"/>
    </source>
</evidence>